<reference evidence="1 2" key="1">
    <citation type="submission" date="2020-04" db="EMBL/GenBank/DDBJ databases">
        <title>Gordonia sp. nov. TBRC 11910.</title>
        <authorList>
            <person name="Suriyachadkun C."/>
        </authorList>
    </citation>
    <scope>NUCLEOTIDE SEQUENCE [LARGE SCALE GENOMIC DNA]</scope>
    <source>
        <strain evidence="1 2">TBRC 11910</strain>
    </source>
</reference>
<dbReference type="AlphaFoldDB" id="A0A848KYQ4"/>
<dbReference type="Proteomes" id="UP000550729">
    <property type="component" value="Unassembled WGS sequence"/>
</dbReference>
<dbReference type="RefSeq" id="WP_170195784.1">
    <property type="nucleotide sequence ID" value="NZ_JABBNB010000021.1"/>
</dbReference>
<accession>A0A848KYQ4</accession>
<evidence type="ECO:0000313" key="1">
    <source>
        <dbReference type="EMBL" id="NMO03277.1"/>
    </source>
</evidence>
<dbReference type="EMBL" id="JABBNB010000021">
    <property type="protein sequence ID" value="NMO03277.1"/>
    <property type="molecule type" value="Genomic_DNA"/>
</dbReference>
<sequence>MKSAQLEQIRTDLSAGYGRIQHTLCGARTEGERQMRSIVGHVKRAVDTSSPTWLPRDIADGVREQLQIPACASDLLAAGAHGMVVFEGPATRTSLGAARSTAGAPVNGLAWWPARLEESSLDYDGDEPELIVVHVLSTEIGDGSPWLASLWGSATLKDIGMFALPLNQEIIPPSAEEDDLAPAIATLLGFGSAVREARLIFDVVGGDASASRTVGCRPRTAAVLAA</sequence>
<gene>
    <name evidence="1" type="ORF">HH308_18850</name>
</gene>
<evidence type="ECO:0000313" key="2">
    <source>
        <dbReference type="Proteomes" id="UP000550729"/>
    </source>
</evidence>
<protein>
    <submittedName>
        <fullName evidence="1">Uncharacterized protein</fullName>
    </submittedName>
</protein>
<proteinExistence type="predicted"/>
<comment type="caution">
    <text evidence="1">The sequence shown here is derived from an EMBL/GenBank/DDBJ whole genome shotgun (WGS) entry which is preliminary data.</text>
</comment>
<organism evidence="1 2">
    <name type="scientific">Gordonia asplenii</name>
    <dbReference type="NCBI Taxonomy" id="2725283"/>
    <lineage>
        <taxon>Bacteria</taxon>
        <taxon>Bacillati</taxon>
        <taxon>Actinomycetota</taxon>
        <taxon>Actinomycetes</taxon>
        <taxon>Mycobacteriales</taxon>
        <taxon>Gordoniaceae</taxon>
        <taxon>Gordonia</taxon>
    </lineage>
</organism>
<name>A0A848KYQ4_9ACTN</name>
<keyword evidence="2" id="KW-1185">Reference proteome</keyword>